<keyword evidence="3" id="KW-1185">Reference proteome</keyword>
<evidence type="ECO:0000313" key="3">
    <source>
        <dbReference type="Proteomes" id="UP000244571"/>
    </source>
</evidence>
<dbReference type="Proteomes" id="UP000244571">
    <property type="component" value="Chromosome"/>
</dbReference>
<dbReference type="EMBL" id="CP028901">
    <property type="protein sequence ID" value="AWB35537.1"/>
    <property type="molecule type" value="Genomic_DNA"/>
</dbReference>
<dbReference type="InterPro" id="IPR010906">
    <property type="entry name" value="Phage_lambda_Nu1_terminase-ssu"/>
</dbReference>
<keyword evidence="1" id="KW-0175">Coiled coil</keyword>
<sequence>MVDLDAKGTQAKFAQLVGITQPAVSGLIARGVLVANDNIGNWLLSYCGNLRGTAAGRLGTSDLDLTEERARLAAAQADKLELELAVTRAELAPVATIESVLVRAGGKVGAILDAVPQTLKRRLPHLTSSDLEQIQTEIAKARNAVAGLSLEDIEEDDSEEVD</sequence>
<evidence type="ECO:0000256" key="1">
    <source>
        <dbReference type="SAM" id="Coils"/>
    </source>
</evidence>
<name>A0A2R4XP03_9BURK</name>
<dbReference type="AlphaFoldDB" id="A0A2R4XP03"/>
<proteinExistence type="predicted"/>
<reference evidence="2 3" key="1">
    <citation type="submission" date="2018-04" db="EMBL/GenBank/DDBJ databases">
        <title>Bordetella sp. HZ20 isolated from seawater.</title>
        <authorList>
            <person name="Sun C."/>
        </authorList>
    </citation>
    <scope>NUCLEOTIDE SEQUENCE [LARGE SCALE GENOMIC DNA]</scope>
    <source>
        <strain evidence="2 3">HZ20</strain>
    </source>
</reference>
<dbReference type="OrthoDB" id="8963209at2"/>
<gene>
    <name evidence="2" type="ORF">DBV39_00085</name>
</gene>
<dbReference type="KEGG" id="boz:DBV39_00085"/>
<dbReference type="Pfam" id="PF07471">
    <property type="entry name" value="Phage_Nu1"/>
    <property type="match status" value="1"/>
</dbReference>
<feature type="coiled-coil region" evidence="1">
    <location>
        <begin position="63"/>
        <end position="92"/>
    </location>
</feature>
<accession>A0A2R4XP03</accession>
<organism evidence="2 3">
    <name type="scientific">Orrella marina</name>
    <dbReference type="NCBI Taxonomy" id="2163011"/>
    <lineage>
        <taxon>Bacteria</taxon>
        <taxon>Pseudomonadati</taxon>
        <taxon>Pseudomonadota</taxon>
        <taxon>Betaproteobacteria</taxon>
        <taxon>Burkholderiales</taxon>
        <taxon>Alcaligenaceae</taxon>
        <taxon>Orrella</taxon>
    </lineage>
</organism>
<protein>
    <submittedName>
        <fullName evidence="2">DNA packaging Nu1</fullName>
    </submittedName>
</protein>
<evidence type="ECO:0000313" key="2">
    <source>
        <dbReference type="EMBL" id="AWB35537.1"/>
    </source>
</evidence>